<dbReference type="Pfam" id="PF13181">
    <property type="entry name" value="TPR_8"/>
    <property type="match status" value="2"/>
</dbReference>
<dbReference type="Gene3D" id="1.25.40.10">
    <property type="entry name" value="Tetratricopeptide repeat domain"/>
    <property type="match status" value="4"/>
</dbReference>
<organism evidence="6 7">
    <name type="scientific">Campylobacter cuniculorum DSM 23162 = LMG 24588</name>
    <dbReference type="NCBI Taxonomy" id="1121267"/>
    <lineage>
        <taxon>Bacteria</taxon>
        <taxon>Pseudomonadati</taxon>
        <taxon>Campylobacterota</taxon>
        <taxon>Epsilonproteobacteria</taxon>
        <taxon>Campylobacterales</taxon>
        <taxon>Campylobacteraceae</taxon>
        <taxon>Campylobacter</taxon>
    </lineage>
</organism>
<reference evidence="6 7" key="1">
    <citation type="submission" date="2017-04" db="EMBL/GenBank/DDBJ databases">
        <title>Complete genome sequence of the Campylobacter cuniculorum type strain LMG24588.</title>
        <authorList>
            <person name="Miller W.G."/>
            <person name="Yee E."/>
            <person name="Revez J."/>
            <person name="Bono J.L."/>
            <person name="Rossi M."/>
        </authorList>
    </citation>
    <scope>NUCLEOTIDE SEQUENCE [LARGE SCALE GENOMIC DNA]</scope>
    <source>
        <strain evidence="6 7">LMG 24588</strain>
    </source>
</reference>
<dbReference type="AlphaFoldDB" id="A0A1W6BVK6"/>
<evidence type="ECO:0000313" key="7">
    <source>
        <dbReference type="Proteomes" id="UP000192902"/>
    </source>
</evidence>
<dbReference type="Proteomes" id="UP000192902">
    <property type="component" value="Chromosome"/>
</dbReference>
<dbReference type="EMBL" id="CP020867">
    <property type="protein sequence ID" value="ARJ56153.1"/>
    <property type="molecule type" value="Genomic_DNA"/>
</dbReference>
<keyword evidence="5" id="KW-0472">Membrane</keyword>
<evidence type="ECO:0000256" key="5">
    <source>
        <dbReference type="SAM" id="Phobius"/>
    </source>
</evidence>
<dbReference type="PANTHER" id="PTHR45586:SF1">
    <property type="entry name" value="LIPOPOLYSACCHARIDE ASSEMBLY PROTEIN B"/>
    <property type="match status" value="1"/>
</dbReference>
<dbReference type="RefSeq" id="WP_027305913.1">
    <property type="nucleotide sequence ID" value="NZ_CP020867.1"/>
</dbReference>
<dbReference type="SMART" id="SM00028">
    <property type="entry name" value="TPR"/>
    <property type="match status" value="4"/>
</dbReference>
<dbReference type="SUPFAM" id="SSF48452">
    <property type="entry name" value="TPR-like"/>
    <property type="match status" value="4"/>
</dbReference>
<gene>
    <name evidence="6" type="primary">pflB</name>
    <name evidence="6" type="ORF">CCUN_0514</name>
</gene>
<feature type="repeat" description="TPR" evidence="3">
    <location>
        <begin position="177"/>
        <end position="210"/>
    </location>
</feature>
<dbReference type="InterPro" id="IPR019734">
    <property type="entry name" value="TPR_rpt"/>
</dbReference>
<dbReference type="InterPro" id="IPR011990">
    <property type="entry name" value="TPR-like_helical_dom_sf"/>
</dbReference>
<keyword evidence="6" id="KW-0282">Flagellum</keyword>
<dbReference type="OrthoDB" id="5346105at2"/>
<accession>A0A1W6BVK6</accession>
<dbReference type="Pfam" id="PF13432">
    <property type="entry name" value="TPR_16"/>
    <property type="match status" value="1"/>
</dbReference>
<evidence type="ECO:0000256" key="4">
    <source>
        <dbReference type="SAM" id="MobiDB-lite"/>
    </source>
</evidence>
<keyword evidence="6" id="KW-0969">Cilium</keyword>
<dbReference type="PROSITE" id="PS50005">
    <property type="entry name" value="TPR"/>
    <property type="match status" value="3"/>
</dbReference>
<protein>
    <submittedName>
        <fullName evidence="6">Paralysed flagella protein B</fullName>
    </submittedName>
</protein>
<feature type="transmembrane region" description="Helical" evidence="5">
    <location>
        <begin position="88"/>
        <end position="111"/>
    </location>
</feature>
<evidence type="ECO:0000313" key="6">
    <source>
        <dbReference type="EMBL" id="ARJ56153.1"/>
    </source>
</evidence>
<feature type="repeat" description="TPR" evidence="3">
    <location>
        <begin position="499"/>
        <end position="532"/>
    </location>
</feature>
<keyword evidence="5" id="KW-1133">Transmembrane helix</keyword>
<dbReference type="InterPro" id="IPR051012">
    <property type="entry name" value="CellSynth/LPSAsmb/PSIAsmb"/>
</dbReference>
<dbReference type="KEGG" id="ccun:CCUN_0514"/>
<keyword evidence="1" id="KW-0677">Repeat</keyword>
<evidence type="ECO:0000256" key="3">
    <source>
        <dbReference type="PROSITE-ProRule" id="PRU00339"/>
    </source>
</evidence>
<sequence>MAETEEVILEKPEDEKKLDESLKDYKGQAGEAPQDEEFATLPDELPSDGGEVFSFTRESAPKESEATFEKKEEEDSNELIPWYKDRKFLYLVGASLFVTSALIFILMILTFKGDNVKPDIIATKLKVQAEVAPDESYQYDDSKKIDNMIQKANALYVKGEIEQALKIYEQVSIYNESLSNYNLGVLKMNEGKFDEALVSFDEAIKRGESQSVSAINAAVSALKLNDKERFKYYIDLAEVYLSKEGKSKLYDYYLSLINYYKGYYPEALQMLQKTNIEPYTDTAKYLSAKIYTKMDLDSKAVQELNSQESFESSLSLGLLYARMGEYERAKGALSTAMKIDRDFNKSLAAISLVDLKMGNYQDMLLRLSGAYTDDSDKYKILDDYKIKVRLNRELFDVHIAQKNFSKDLLKKYKDQFDLLFYFAPYQVFDAKQALLYIKKANITDFVDDSNDAGNYLTTGKMISSTNVKIAKAINYAFNQQLRLANKEFQNILKDYPEHSILHYNLALSYAQLKDYELAYKHFSSSYHLNPKNYLAGAFAIFCAKIIDMDTTKFYNEIMENIATDTEFKANLQRAMIFLAGGSYVSMLPYLEEEKQDSPLSLMLEAIIAKTNGLDNQVSVKISKLKALLPDDIIANILYFNSMNENLDIKEYSQNAQIHFKDLKLDYKSLFGGANIVREYYVSLMHIAGLLNLEREKFKNFMNTSDSKDEGVVQTLAYLDIFAGQFEEAYALYNILIDNYKIEDSRTLFLAAVAATGANNPNSAIILLQLAKLNDKNNKESKAALGLLYQEVRNYEPALTQYKDLPNDFKSEFFTFDIRKN</sequence>
<feature type="repeat" description="TPR" evidence="3">
    <location>
        <begin position="310"/>
        <end position="343"/>
    </location>
</feature>
<keyword evidence="2 3" id="KW-0802">TPR repeat</keyword>
<keyword evidence="6" id="KW-0966">Cell projection</keyword>
<evidence type="ECO:0000256" key="2">
    <source>
        <dbReference type="ARBA" id="ARBA00022803"/>
    </source>
</evidence>
<dbReference type="PANTHER" id="PTHR45586">
    <property type="entry name" value="TPR REPEAT-CONTAINING PROTEIN PA4667"/>
    <property type="match status" value="1"/>
</dbReference>
<keyword evidence="5" id="KW-0812">Transmembrane</keyword>
<dbReference type="STRING" id="1121267.CCUN_0514"/>
<evidence type="ECO:0000256" key="1">
    <source>
        <dbReference type="ARBA" id="ARBA00022737"/>
    </source>
</evidence>
<name>A0A1W6BVK6_9BACT</name>
<proteinExistence type="predicted"/>
<dbReference type="eggNOG" id="COG0457">
    <property type="taxonomic scope" value="Bacteria"/>
</dbReference>
<feature type="region of interest" description="Disordered" evidence="4">
    <location>
        <begin position="24"/>
        <end position="51"/>
    </location>
</feature>